<dbReference type="PANTHER" id="PTHR24559:SF444">
    <property type="entry name" value="REVERSE TRANSCRIPTASE DOMAIN-CONTAINING PROTEIN"/>
    <property type="match status" value="1"/>
</dbReference>
<dbReference type="PANTHER" id="PTHR24559">
    <property type="entry name" value="TRANSPOSON TY3-I GAG-POL POLYPROTEIN"/>
    <property type="match status" value="1"/>
</dbReference>
<dbReference type="InterPro" id="IPR005162">
    <property type="entry name" value="Retrotrans_gag_dom"/>
</dbReference>
<name>A0A6L2JVF6_TANCI</name>
<evidence type="ECO:0000256" key="2">
    <source>
        <dbReference type="SAM" id="MobiDB-lite"/>
    </source>
</evidence>
<reference evidence="5" key="1">
    <citation type="journal article" date="2019" name="Sci. Rep.">
        <title>Draft genome of Tanacetum cinerariifolium, the natural source of mosquito coil.</title>
        <authorList>
            <person name="Yamashiro T."/>
            <person name="Shiraishi A."/>
            <person name="Satake H."/>
            <person name="Nakayama K."/>
        </authorList>
    </citation>
    <scope>NUCLEOTIDE SEQUENCE</scope>
</reference>
<evidence type="ECO:0000313" key="5">
    <source>
        <dbReference type="EMBL" id="GEU40700.1"/>
    </source>
</evidence>
<dbReference type="Gene3D" id="3.30.70.270">
    <property type="match status" value="1"/>
</dbReference>
<keyword evidence="5" id="KW-0695">RNA-directed DNA polymerase</keyword>
<keyword evidence="5" id="KW-0808">Transferase</keyword>
<proteinExistence type="predicted"/>
<dbReference type="InterPro" id="IPR000477">
    <property type="entry name" value="RT_dom"/>
</dbReference>
<evidence type="ECO:0000259" key="4">
    <source>
        <dbReference type="Pfam" id="PF03732"/>
    </source>
</evidence>
<feature type="region of interest" description="Disordered" evidence="2">
    <location>
        <begin position="988"/>
        <end position="1009"/>
    </location>
</feature>
<feature type="coiled-coil region" evidence="1">
    <location>
        <begin position="311"/>
        <end position="352"/>
    </location>
</feature>
<dbReference type="CDD" id="cd01647">
    <property type="entry name" value="RT_LTR"/>
    <property type="match status" value="1"/>
</dbReference>
<comment type="caution">
    <text evidence="5">The sequence shown here is derived from an EMBL/GenBank/DDBJ whole genome shotgun (WGS) entry which is preliminary data.</text>
</comment>
<organism evidence="5">
    <name type="scientific">Tanacetum cinerariifolium</name>
    <name type="common">Dalmatian daisy</name>
    <name type="synonym">Chrysanthemum cinerariifolium</name>
    <dbReference type="NCBI Taxonomy" id="118510"/>
    <lineage>
        <taxon>Eukaryota</taxon>
        <taxon>Viridiplantae</taxon>
        <taxon>Streptophyta</taxon>
        <taxon>Embryophyta</taxon>
        <taxon>Tracheophyta</taxon>
        <taxon>Spermatophyta</taxon>
        <taxon>Magnoliopsida</taxon>
        <taxon>eudicotyledons</taxon>
        <taxon>Gunneridae</taxon>
        <taxon>Pentapetalae</taxon>
        <taxon>asterids</taxon>
        <taxon>campanulids</taxon>
        <taxon>Asterales</taxon>
        <taxon>Asteraceae</taxon>
        <taxon>Asteroideae</taxon>
        <taxon>Anthemideae</taxon>
        <taxon>Anthemidinae</taxon>
        <taxon>Tanacetum</taxon>
    </lineage>
</organism>
<dbReference type="EMBL" id="BKCJ010001339">
    <property type="protein sequence ID" value="GEU40700.1"/>
    <property type="molecule type" value="Genomic_DNA"/>
</dbReference>
<keyword evidence="1" id="KW-0175">Coiled coil</keyword>
<accession>A0A6L2JVF6</accession>
<dbReference type="Gene3D" id="3.10.10.10">
    <property type="entry name" value="HIV Type 1 Reverse Transcriptase, subunit A, domain 1"/>
    <property type="match status" value="1"/>
</dbReference>
<dbReference type="GO" id="GO:0003964">
    <property type="term" value="F:RNA-directed DNA polymerase activity"/>
    <property type="evidence" value="ECO:0007669"/>
    <property type="project" value="UniProtKB-KW"/>
</dbReference>
<protein>
    <submittedName>
        <fullName evidence="5">Reverse transcriptase domain-containing protein</fullName>
    </submittedName>
</protein>
<feature type="compositionally biased region" description="Pro residues" evidence="2">
    <location>
        <begin position="267"/>
        <end position="298"/>
    </location>
</feature>
<feature type="compositionally biased region" description="Basic and acidic residues" evidence="2">
    <location>
        <begin position="988"/>
        <end position="1003"/>
    </location>
</feature>
<sequence length="1361" mass="156159">MAPLTFADTHNMVAFLSKFDASEGFDQIMNFLNAHTIKYALVVNPTIYVSCIKQFWATTTIKKVNDVVQLRALIDGKKVVVSENVIRRDIHLDDADGVECLPNEEIFTELARTGNEKPLPKLTFYKAFFSAQWKFLFHSLVQCPISKRTAWNEFSFSMASAVICLATGRKFNFSKCIFDSMVRNVDNPSKFLMYLCFLQVVMDNQVDDMTSHSTRYASHALTQKVFAHMRIVGKGFLRVETPLFASMLVQPQPQVAKAEEVEMPIASAPPSPINAPSPPPQDPTPTPHATPHASPPHEQPTTTFESSMSLLNTLLETCASLSQKVVELEQDKHTQALEILKLKKRVKKLEKKRRSKHSWRMHPNRGKIEVIDADKDITLMDMEKDEEVVVMDAEPQGRIDQEEVNAATKRVSAAEPTVFDDEEVTMTMAQTLIKLKAKKAKLLDEQIAQKLHDVEVKKAAAKDKQEMMIWKELTGMNYDKVRPIFEREYKKVQTLFKPDKDVEEPKKKRVAEKTLLRESFKKLKAVEVSVSEFKVKALQVKYHIIDWEIHTEGSRTYRKIIRVSGITEAYQSFEDMLKGFDREELVSLWRLVKEKFSSAVPSVDKEKALWVELKRLFEPDVDDVLWKLQSITVAGLRLMLLVKVDTVEFRFYTDFKFSNKVSIIVVLDLSKVANPLYLLRNKDLFKSKDPQRTKEGSHYSSVRTLSARPERLKVLDRLRYNDRHVLDRLGHRRQSAFDRISETYSPSITNSKPGRTSSKERSHGGSRPHRRDVSNGDYPESKECFRGVGESYDNSHSSYGMGISHGYRYHDRDRSRHMKRGRDSESPLSSVSKSDSSDGRHWKSKSKRHKLMDEDDLTMPWMCEEVDPFTPQIWATRVWFDELPPESIDSYKDLKAAFLAYFMQQKKYIKDPIKIHNIKQKDRDTIEDFMEWFKVETGRMKGAPECMRISRFMHGVNNPELTKCLNEHAPKTMEEMMITTTAFIRGEADAASKKKGQPREGRGSSRFTPLTRTPKEILAVEAGKFQPPPPMVTPVEKRSNNKFCDFHNDKGHNTDECMQLKKQIEEPGIKEIQAVPSIAHRMLKFPADGGIVTIRSTILIPAECTTVITSSKEIPKEVGVRHENFEVALHPNFPDQEPSDMTGVPRSVAEHRLNIREGYSPVRQKKRGHAWERAKAIQAEDAYKGYHQIQLAESDEEKMTFHTGQRVYCYTKMPFGLKNAGTTYQRLVDKAFDSQIGRNIEVYVDDLVIKSHTKAEMLRDIVETFRTLRKINMKLNPKKCMFGAVEGIFLGYMITPKGIKLCPDKKEGVLQLPSPRTIKEVQSLNGKLASLNRFLSKSTEKSLPLFKTLKTCIKKSDFHWT</sequence>
<dbReference type="Pfam" id="PF03732">
    <property type="entry name" value="Retrotrans_gag"/>
    <property type="match status" value="1"/>
</dbReference>
<feature type="region of interest" description="Disordered" evidence="2">
    <location>
        <begin position="266"/>
        <end position="304"/>
    </location>
</feature>
<dbReference type="InterPro" id="IPR043502">
    <property type="entry name" value="DNA/RNA_pol_sf"/>
</dbReference>
<dbReference type="InterPro" id="IPR043128">
    <property type="entry name" value="Rev_trsase/Diguanyl_cyclase"/>
</dbReference>
<feature type="region of interest" description="Disordered" evidence="2">
    <location>
        <begin position="740"/>
        <end position="782"/>
    </location>
</feature>
<feature type="region of interest" description="Disordered" evidence="2">
    <location>
        <begin position="814"/>
        <end position="849"/>
    </location>
</feature>
<feature type="compositionally biased region" description="Polar residues" evidence="2">
    <location>
        <begin position="742"/>
        <end position="756"/>
    </location>
</feature>
<dbReference type="SUPFAM" id="SSF56672">
    <property type="entry name" value="DNA/RNA polymerases"/>
    <property type="match status" value="1"/>
</dbReference>
<dbReference type="InterPro" id="IPR053134">
    <property type="entry name" value="RNA-dir_DNA_polymerase"/>
</dbReference>
<evidence type="ECO:0000259" key="3">
    <source>
        <dbReference type="Pfam" id="PF00078"/>
    </source>
</evidence>
<gene>
    <name evidence="5" type="ORF">Tci_012678</name>
</gene>
<dbReference type="Pfam" id="PF00078">
    <property type="entry name" value="RVT_1"/>
    <property type="match status" value="1"/>
</dbReference>
<feature type="compositionally biased region" description="Basic and acidic residues" evidence="2">
    <location>
        <begin position="771"/>
        <end position="782"/>
    </location>
</feature>
<feature type="domain" description="Retrotransposon gag" evidence="4">
    <location>
        <begin position="877"/>
        <end position="957"/>
    </location>
</feature>
<feature type="domain" description="Reverse transcriptase" evidence="3">
    <location>
        <begin position="1173"/>
        <end position="1294"/>
    </location>
</feature>
<keyword evidence="5" id="KW-0548">Nucleotidyltransferase</keyword>
<evidence type="ECO:0000256" key="1">
    <source>
        <dbReference type="SAM" id="Coils"/>
    </source>
</evidence>